<dbReference type="Pfam" id="PF03965">
    <property type="entry name" value="Penicillinase_R"/>
    <property type="match status" value="1"/>
</dbReference>
<evidence type="ECO:0000256" key="4">
    <source>
        <dbReference type="ARBA" id="ARBA00023163"/>
    </source>
</evidence>
<proteinExistence type="inferred from homology"/>
<evidence type="ECO:0000256" key="3">
    <source>
        <dbReference type="ARBA" id="ARBA00023125"/>
    </source>
</evidence>
<name>A0A6A0B747_9LACT</name>
<keyword evidence="4" id="KW-0804">Transcription</keyword>
<keyword evidence="3" id="KW-0238">DNA-binding</keyword>
<dbReference type="GO" id="GO:0045892">
    <property type="term" value="P:negative regulation of DNA-templated transcription"/>
    <property type="evidence" value="ECO:0007669"/>
    <property type="project" value="InterPro"/>
</dbReference>
<dbReference type="SUPFAM" id="SSF46785">
    <property type="entry name" value="Winged helix' DNA-binding domain"/>
    <property type="match status" value="1"/>
</dbReference>
<dbReference type="GO" id="GO:0003677">
    <property type="term" value="F:DNA binding"/>
    <property type="evidence" value="ECO:0007669"/>
    <property type="project" value="UniProtKB-KW"/>
</dbReference>
<accession>A0A6A0B747</accession>
<evidence type="ECO:0000313" key="5">
    <source>
        <dbReference type="EMBL" id="GFH40321.1"/>
    </source>
</evidence>
<dbReference type="AlphaFoldDB" id="A0A6A0B747"/>
<dbReference type="Proteomes" id="UP000475928">
    <property type="component" value="Unassembled WGS sequence"/>
</dbReference>
<dbReference type="RefSeq" id="WP_172355719.1">
    <property type="nucleotide sequence ID" value="NZ_BLLH01000002.1"/>
</dbReference>
<keyword evidence="2" id="KW-0805">Transcription regulation</keyword>
<gene>
    <name evidence="5" type="primary">copR_1</name>
    <name evidence="5" type="ORF">Hs20B_07190</name>
</gene>
<evidence type="ECO:0000256" key="1">
    <source>
        <dbReference type="ARBA" id="ARBA00011046"/>
    </source>
</evidence>
<organism evidence="5 6">
    <name type="scientific">Pseudolactococcus insecticola</name>
    <dbReference type="NCBI Taxonomy" id="2709158"/>
    <lineage>
        <taxon>Bacteria</taxon>
        <taxon>Bacillati</taxon>
        <taxon>Bacillota</taxon>
        <taxon>Bacilli</taxon>
        <taxon>Lactobacillales</taxon>
        <taxon>Streptococcaceae</taxon>
        <taxon>Pseudolactococcus</taxon>
    </lineage>
</organism>
<dbReference type="NCBIfam" id="TIGR02698">
    <property type="entry name" value="CopY_TcrY"/>
    <property type="match status" value="1"/>
</dbReference>
<dbReference type="InterPro" id="IPR014071">
    <property type="entry name" value="Cu_transp_CopY/TcrY"/>
</dbReference>
<dbReference type="InterPro" id="IPR005650">
    <property type="entry name" value="BlaI_family"/>
</dbReference>
<comment type="caution">
    <text evidence="5">The sequence shown here is derived from an EMBL/GenBank/DDBJ whole genome shotgun (WGS) entry which is preliminary data.</text>
</comment>
<evidence type="ECO:0000313" key="6">
    <source>
        <dbReference type="Proteomes" id="UP000475928"/>
    </source>
</evidence>
<dbReference type="EMBL" id="BLLH01000002">
    <property type="protein sequence ID" value="GFH40321.1"/>
    <property type="molecule type" value="Genomic_DNA"/>
</dbReference>
<dbReference type="InterPro" id="IPR036388">
    <property type="entry name" value="WH-like_DNA-bd_sf"/>
</dbReference>
<sequence>MKVTISDSEMVVMRAIWTLNTASVDEISCKIADSHGWSVATIKTMLGRLVKKDVLETTKSGRKFIYSPTLSECQAVALMGQDLLDKICAQKHADVIADLIGQANFTAEDLTMIQTALAAKAPVCHVNCDCLETSSVCTCETHEHANSNMAAKTEIMEIA</sequence>
<protein>
    <submittedName>
        <fullName evidence="5">Transcriptional regulator</fullName>
    </submittedName>
</protein>
<reference evidence="5 6" key="1">
    <citation type="submission" date="2020-02" db="EMBL/GenBank/DDBJ databases">
        <title>Draft genome sequence of Lactococcus sp. Hs20B0-1.</title>
        <authorList>
            <person name="Noda S."/>
            <person name="Yuki M."/>
            <person name="Ohkuma M."/>
        </authorList>
    </citation>
    <scope>NUCLEOTIDE SEQUENCE [LARGE SCALE GENOMIC DNA]</scope>
    <source>
        <strain evidence="5 6">Hs20B0-1</strain>
    </source>
</reference>
<dbReference type="Gene3D" id="1.10.10.10">
    <property type="entry name" value="Winged helix-like DNA-binding domain superfamily/Winged helix DNA-binding domain"/>
    <property type="match status" value="1"/>
</dbReference>
<comment type="similarity">
    <text evidence="1">Belongs to the BlaI transcriptional regulatory family.</text>
</comment>
<evidence type="ECO:0000256" key="2">
    <source>
        <dbReference type="ARBA" id="ARBA00023015"/>
    </source>
</evidence>
<dbReference type="InterPro" id="IPR036390">
    <property type="entry name" value="WH_DNA-bd_sf"/>
</dbReference>
<keyword evidence="6" id="KW-1185">Reference proteome</keyword>